<dbReference type="InterPro" id="IPR036380">
    <property type="entry name" value="Isochorismatase-like_sf"/>
</dbReference>
<evidence type="ECO:0000313" key="3">
    <source>
        <dbReference type="EMBL" id="GEP31609.1"/>
    </source>
</evidence>
<keyword evidence="4" id="KW-1185">Reference proteome</keyword>
<dbReference type="Pfam" id="PF00857">
    <property type="entry name" value="Isochorismatase"/>
    <property type="match status" value="1"/>
</dbReference>
<feature type="domain" description="Isochorismatase-like" evidence="2">
    <location>
        <begin position="17"/>
        <end position="205"/>
    </location>
</feature>
<gene>
    <name evidence="3" type="ORF">TPL01_27470</name>
</gene>
<accession>A0A512LAV1</accession>
<proteinExistence type="predicted"/>
<dbReference type="InterPro" id="IPR050272">
    <property type="entry name" value="Isochorismatase-like_hydrls"/>
</dbReference>
<dbReference type="PANTHER" id="PTHR43540">
    <property type="entry name" value="PEROXYUREIDOACRYLATE/UREIDOACRYLATE AMIDOHYDROLASE-RELATED"/>
    <property type="match status" value="1"/>
</dbReference>
<evidence type="ECO:0000259" key="2">
    <source>
        <dbReference type="Pfam" id="PF00857"/>
    </source>
</evidence>
<dbReference type="RefSeq" id="WP_198415432.1">
    <property type="nucleotide sequence ID" value="NZ_AP021884.1"/>
</dbReference>
<sequence length="229" mass="24635">MNSPSTPTLVNINPARTALLVIDMQRDFCAPGGYAEKAGLKVSLLREPIPAISSLLNTARGCGMLVVYTREGHRRDLSDCAPTKMARSRQARAPIGSEGPIGKLLIRGEYGHGIVDELAPKPGEPIIDKPGYGAFYQTDLEIVLRSRAIHRLILTGVTTEICIQSTLREAVDRGFECITVADGCASAYPELHATSLAMIQVEGGILGRVQTTAELLYSLEYPPASEACQ</sequence>
<dbReference type="SUPFAM" id="SSF52499">
    <property type="entry name" value="Isochorismatase-like hydrolases"/>
    <property type="match status" value="1"/>
</dbReference>
<dbReference type="EMBL" id="BKAD01000032">
    <property type="protein sequence ID" value="GEP31609.1"/>
    <property type="molecule type" value="Genomic_DNA"/>
</dbReference>
<reference evidence="3 4" key="1">
    <citation type="submission" date="2019-07" db="EMBL/GenBank/DDBJ databases">
        <title>Whole genome shotgun sequence of Thiobacillus plumbophilus NBRC 107929.</title>
        <authorList>
            <person name="Hosoyama A."/>
            <person name="Uohara A."/>
            <person name="Ohji S."/>
            <person name="Ichikawa N."/>
        </authorList>
    </citation>
    <scope>NUCLEOTIDE SEQUENCE [LARGE SCALE GENOMIC DNA]</scope>
    <source>
        <strain evidence="3 4">NBRC 107929</strain>
    </source>
</reference>
<dbReference type="PANTHER" id="PTHR43540:SF9">
    <property type="entry name" value="FAMILY HYDROLASE, PUTATIVE (AFU_ORTHOLOGUE AFUA_2G08700)-RELATED"/>
    <property type="match status" value="1"/>
</dbReference>
<dbReference type="Proteomes" id="UP000321337">
    <property type="component" value="Unassembled WGS sequence"/>
</dbReference>
<dbReference type="CDD" id="cd00431">
    <property type="entry name" value="cysteine_hydrolases"/>
    <property type="match status" value="1"/>
</dbReference>
<evidence type="ECO:0000313" key="4">
    <source>
        <dbReference type="Proteomes" id="UP000321337"/>
    </source>
</evidence>
<dbReference type="Gene3D" id="3.40.50.850">
    <property type="entry name" value="Isochorismatase-like"/>
    <property type="match status" value="1"/>
</dbReference>
<dbReference type="InterPro" id="IPR000868">
    <property type="entry name" value="Isochorismatase-like_dom"/>
</dbReference>
<name>A0A512LAV1_9PROT</name>
<dbReference type="GO" id="GO:0016787">
    <property type="term" value="F:hydrolase activity"/>
    <property type="evidence" value="ECO:0007669"/>
    <property type="project" value="UniProtKB-KW"/>
</dbReference>
<comment type="caution">
    <text evidence="3">The sequence shown here is derived from an EMBL/GenBank/DDBJ whole genome shotgun (WGS) entry which is preliminary data.</text>
</comment>
<evidence type="ECO:0000256" key="1">
    <source>
        <dbReference type="ARBA" id="ARBA00022801"/>
    </source>
</evidence>
<keyword evidence="1 3" id="KW-0378">Hydrolase</keyword>
<protein>
    <submittedName>
        <fullName evidence="3">Cysteine hydrolase</fullName>
    </submittedName>
</protein>
<dbReference type="AlphaFoldDB" id="A0A512LAV1"/>
<organism evidence="3 4">
    <name type="scientific">Sulfuriferula plumbiphila</name>
    <dbReference type="NCBI Taxonomy" id="171865"/>
    <lineage>
        <taxon>Bacteria</taxon>
        <taxon>Pseudomonadati</taxon>
        <taxon>Pseudomonadota</taxon>
        <taxon>Betaproteobacteria</taxon>
        <taxon>Nitrosomonadales</taxon>
        <taxon>Sulfuricellaceae</taxon>
        <taxon>Sulfuriferula</taxon>
    </lineage>
</organism>